<dbReference type="InterPro" id="IPR010985">
    <property type="entry name" value="Ribbon_hlx_hlx"/>
</dbReference>
<evidence type="ECO:0000256" key="1">
    <source>
        <dbReference type="SAM" id="MobiDB-lite"/>
    </source>
</evidence>
<comment type="caution">
    <text evidence="2">The sequence shown here is derived from an EMBL/GenBank/DDBJ whole genome shotgun (WGS) entry which is preliminary data.</text>
</comment>
<dbReference type="EMBL" id="ADFP01000046">
    <property type="protein sequence ID" value="EFB91325.1"/>
    <property type="molecule type" value="Genomic_DNA"/>
</dbReference>
<dbReference type="Gene3D" id="1.10.1220.10">
    <property type="entry name" value="Met repressor-like"/>
    <property type="match status" value="1"/>
</dbReference>
<keyword evidence="3" id="KW-1185">Reference proteome</keyword>
<feature type="compositionally biased region" description="Basic and acidic residues" evidence="1">
    <location>
        <begin position="47"/>
        <end position="62"/>
    </location>
</feature>
<dbReference type="RefSeq" id="WP_009164224.1">
    <property type="nucleotide sequence ID" value="NZ_ADFP01000046.1"/>
</dbReference>
<name>A0ABP2HVL7_9BACT</name>
<proteinExistence type="predicted"/>
<sequence length="68" mass="7443">MNVSIYQARLPADLYAALKERAYQERRSVNSLVVEAVAKLLGVDEKSPGTEVGKEVPQRGKTEALQAV</sequence>
<accession>A0ABP2HVL7</accession>
<evidence type="ECO:0000313" key="2">
    <source>
        <dbReference type="EMBL" id="EFB91325.1"/>
    </source>
</evidence>
<dbReference type="SUPFAM" id="SSF47598">
    <property type="entry name" value="Ribbon-helix-helix"/>
    <property type="match status" value="1"/>
</dbReference>
<feature type="region of interest" description="Disordered" evidence="1">
    <location>
        <begin position="47"/>
        <end position="68"/>
    </location>
</feature>
<organism evidence="2 3">
    <name type="scientific">Pyramidobacter piscolens W5455</name>
    <dbReference type="NCBI Taxonomy" id="352165"/>
    <lineage>
        <taxon>Bacteria</taxon>
        <taxon>Thermotogati</taxon>
        <taxon>Synergistota</taxon>
        <taxon>Synergistia</taxon>
        <taxon>Synergistales</taxon>
        <taxon>Dethiosulfovibrionaceae</taxon>
        <taxon>Pyramidobacter</taxon>
    </lineage>
</organism>
<dbReference type="InterPro" id="IPR013321">
    <property type="entry name" value="Arc_rbn_hlx_hlx"/>
</dbReference>
<evidence type="ECO:0000313" key="3">
    <source>
        <dbReference type="Proteomes" id="UP000006462"/>
    </source>
</evidence>
<dbReference type="Proteomes" id="UP000006462">
    <property type="component" value="Unassembled WGS sequence"/>
</dbReference>
<gene>
    <name evidence="2" type="ORF">HMPREF7215_2761</name>
</gene>
<reference evidence="2 3" key="1">
    <citation type="submission" date="2009-12" db="EMBL/GenBank/DDBJ databases">
        <authorList>
            <person name="Shrivastava S."/>
            <person name="Madupu R."/>
            <person name="Durkin A.S."/>
            <person name="Torralba M."/>
            <person name="Methe B."/>
            <person name="Sutton G.G."/>
            <person name="Strausberg R.L."/>
            <person name="Nelson K.E."/>
        </authorList>
    </citation>
    <scope>NUCLEOTIDE SEQUENCE [LARGE SCALE GENOMIC DNA]</scope>
    <source>
        <strain evidence="2 3">W5455</strain>
    </source>
</reference>
<protein>
    <submittedName>
        <fullName evidence="2">Uncharacterized protein</fullName>
    </submittedName>
</protein>